<comment type="caution">
    <text evidence="10">The sequence shown here is derived from an EMBL/GenBank/DDBJ whole genome shotgun (WGS) entry which is preliminary data.</text>
</comment>
<dbReference type="NCBIfam" id="TIGR00380">
    <property type="entry name" value="cobal_cbiB"/>
    <property type="match status" value="1"/>
</dbReference>
<evidence type="ECO:0000256" key="1">
    <source>
        <dbReference type="ARBA" id="ARBA00004651"/>
    </source>
</evidence>
<dbReference type="GO" id="GO:0015420">
    <property type="term" value="F:ABC-type vitamin B12 transporter activity"/>
    <property type="evidence" value="ECO:0007669"/>
    <property type="project" value="UniProtKB-UniRule"/>
</dbReference>
<keyword evidence="8 9" id="KW-0472">Membrane</keyword>
<evidence type="ECO:0000256" key="5">
    <source>
        <dbReference type="ARBA" id="ARBA00022573"/>
    </source>
</evidence>
<feature type="transmembrane region" description="Helical" evidence="9">
    <location>
        <begin position="49"/>
        <end position="82"/>
    </location>
</feature>
<evidence type="ECO:0000256" key="9">
    <source>
        <dbReference type="HAMAP-Rule" id="MF_00024"/>
    </source>
</evidence>
<dbReference type="UniPathway" id="UPA00148"/>
<protein>
    <recommendedName>
        <fullName evidence="9">Cobalamin biosynthesis protein CobD</fullName>
    </recommendedName>
</protein>
<evidence type="ECO:0000256" key="7">
    <source>
        <dbReference type="ARBA" id="ARBA00022989"/>
    </source>
</evidence>
<dbReference type="OrthoDB" id="9811967at2"/>
<proteinExistence type="inferred from homology"/>
<keyword evidence="6 9" id="KW-0812">Transmembrane</keyword>
<keyword evidence="11" id="KW-1185">Reference proteome</keyword>
<dbReference type="PANTHER" id="PTHR34308">
    <property type="entry name" value="COBALAMIN BIOSYNTHESIS PROTEIN CBIB"/>
    <property type="match status" value="1"/>
</dbReference>
<dbReference type="GO" id="GO:0048472">
    <property type="term" value="F:threonine-phosphate decarboxylase activity"/>
    <property type="evidence" value="ECO:0007669"/>
    <property type="project" value="InterPro"/>
</dbReference>
<comment type="similarity">
    <text evidence="3 9">Belongs to the CobD/CbiB family.</text>
</comment>
<evidence type="ECO:0000256" key="2">
    <source>
        <dbReference type="ARBA" id="ARBA00004953"/>
    </source>
</evidence>
<keyword evidence="4 9" id="KW-1003">Cell membrane</keyword>
<dbReference type="RefSeq" id="WP_135282114.1">
    <property type="nucleotide sequence ID" value="NZ_SRIO01000011.1"/>
</dbReference>
<evidence type="ECO:0000256" key="3">
    <source>
        <dbReference type="ARBA" id="ARBA00006263"/>
    </source>
</evidence>
<sequence>MIGWVVLAALLLDAALGEPRRWHPLVGFGNLAQWLEQRLYADSRRAGTVAVALLLLPGLLLATAIATLPSPAIAEVLVLYLAIGAQSLRAHAEAVYAALGAGDLPSARQAVARLVSRDSAALDASGVAGATAESVLENGNDALFASIFWYALAGIPGVVLHRLANTLDAMWGYRNARYGRFGWAAARLDDGLNYLPARLTALSYAAAGDFCSGLRCAHRQGRHWKSPNAGPVMAAGAGSLGIRLGGPAWYDGRLQQRGVLGRGRAAQPQDIRRAQELVRRALILWLVALFGVAWIHESGLV</sequence>
<feature type="transmembrane region" description="Helical" evidence="9">
    <location>
        <begin position="277"/>
        <end position="296"/>
    </location>
</feature>
<dbReference type="GO" id="GO:0009236">
    <property type="term" value="P:cobalamin biosynthetic process"/>
    <property type="evidence" value="ECO:0007669"/>
    <property type="project" value="UniProtKB-UniRule"/>
</dbReference>
<dbReference type="GO" id="GO:0005886">
    <property type="term" value="C:plasma membrane"/>
    <property type="evidence" value="ECO:0007669"/>
    <property type="project" value="UniProtKB-SubCell"/>
</dbReference>
<evidence type="ECO:0000256" key="4">
    <source>
        <dbReference type="ARBA" id="ARBA00022475"/>
    </source>
</evidence>
<dbReference type="PANTHER" id="PTHR34308:SF1">
    <property type="entry name" value="COBALAMIN BIOSYNTHESIS PROTEIN CBIB"/>
    <property type="match status" value="1"/>
</dbReference>
<evidence type="ECO:0000256" key="8">
    <source>
        <dbReference type="ARBA" id="ARBA00023136"/>
    </source>
</evidence>
<gene>
    <name evidence="9" type="primary">cobD</name>
    <name evidence="10" type="ORF">E4680_09200</name>
</gene>
<comment type="subcellular location">
    <subcellularLocation>
        <location evidence="1 9">Cell membrane</location>
        <topology evidence="1 9">Multi-pass membrane protein</topology>
    </subcellularLocation>
</comment>
<dbReference type="Proteomes" id="UP000297890">
    <property type="component" value="Unassembled WGS sequence"/>
</dbReference>
<reference evidence="10 11" key="1">
    <citation type="journal article" date="2019" name="ISME J.">
        <title>Candidatus Macondimonas diazotrophica, a novel gammaproteobacterial genus dominating crude-oil-contaminated coastal sediments.</title>
        <authorList>
            <person name="Karthikeyan S."/>
            <person name="Konstantinidis K."/>
        </authorList>
    </citation>
    <scope>NUCLEOTIDE SEQUENCE [LARGE SCALE GENOMIC DNA]</scope>
    <source>
        <strain evidence="10 11">KTK01</strain>
    </source>
</reference>
<evidence type="ECO:0000256" key="6">
    <source>
        <dbReference type="ARBA" id="ARBA00022692"/>
    </source>
</evidence>
<dbReference type="HAMAP" id="MF_00024">
    <property type="entry name" value="CobD_CbiB"/>
    <property type="match status" value="1"/>
</dbReference>
<accession>A0A4Z0F9D6</accession>
<name>A0A4Z0F9D6_9GAMM</name>
<comment type="function">
    <text evidence="9">Converts cobyric acid to cobinamide by the addition of aminopropanol on the F carboxylic group.</text>
</comment>
<dbReference type="AlphaFoldDB" id="A0A4Z0F9D6"/>
<evidence type="ECO:0000313" key="11">
    <source>
        <dbReference type="Proteomes" id="UP000297890"/>
    </source>
</evidence>
<organism evidence="10 11">
    <name type="scientific">Candidatus Macondimonas diazotrophica</name>
    <dbReference type="NCBI Taxonomy" id="2305248"/>
    <lineage>
        <taxon>Bacteria</taxon>
        <taxon>Pseudomonadati</taxon>
        <taxon>Pseudomonadota</taxon>
        <taxon>Gammaproteobacteria</taxon>
        <taxon>Chromatiales</taxon>
        <taxon>Ectothiorhodospiraceae</taxon>
        <taxon>Candidatus Macondimonas</taxon>
    </lineage>
</organism>
<comment type="caution">
    <text evidence="9">Lacks conserved residue(s) required for the propagation of feature annotation.</text>
</comment>
<dbReference type="InterPro" id="IPR004485">
    <property type="entry name" value="Cobalamin_biosynth_CobD/CbiB"/>
</dbReference>
<keyword evidence="5 9" id="KW-0169">Cobalamin biosynthesis</keyword>
<dbReference type="EMBL" id="SRIO01000011">
    <property type="protein sequence ID" value="TFZ82186.1"/>
    <property type="molecule type" value="Genomic_DNA"/>
</dbReference>
<evidence type="ECO:0000313" key="10">
    <source>
        <dbReference type="EMBL" id="TFZ82186.1"/>
    </source>
</evidence>
<comment type="pathway">
    <text evidence="2 9">Cofactor biosynthesis; adenosylcobalamin biosynthesis.</text>
</comment>
<dbReference type="Pfam" id="PF03186">
    <property type="entry name" value="CobD_Cbib"/>
    <property type="match status" value="1"/>
</dbReference>
<keyword evidence="7 9" id="KW-1133">Transmembrane helix</keyword>